<dbReference type="Proteomes" id="UP000095287">
    <property type="component" value="Unplaced"/>
</dbReference>
<accession>A0A1I7ZN25</accession>
<dbReference type="WBParaSite" id="L893_g27807.t1">
    <property type="protein sequence ID" value="L893_g27807.t1"/>
    <property type="gene ID" value="L893_g27807"/>
</dbReference>
<keyword evidence="2" id="KW-1185">Reference proteome</keyword>
<feature type="region of interest" description="Disordered" evidence="1">
    <location>
        <begin position="219"/>
        <end position="239"/>
    </location>
</feature>
<feature type="compositionally biased region" description="Polar residues" evidence="1">
    <location>
        <begin position="219"/>
        <end position="233"/>
    </location>
</feature>
<feature type="compositionally biased region" description="Basic and acidic residues" evidence="1">
    <location>
        <begin position="176"/>
        <end position="192"/>
    </location>
</feature>
<protein>
    <submittedName>
        <fullName evidence="3">PB1 domain-containing protein</fullName>
    </submittedName>
</protein>
<feature type="region of interest" description="Disordered" evidence="1">
    <location>
        <begin position="173"/>
        <end position="192"/>
    </location>
</feature>
<reference evidence="3" key="1">
    <citation type="submission" date="2016-11" db="UniProtKB">
        <authorList>
            <consortium name="WormBaseParasite"/>
        </authorList>
    </citation>
    <scope>IDENTIFICATION</scope>
</reference>
<evidence type="ECO:0000313" key="2">
    <source>
        <dbReference type="Proteomes" id="UP000095287"/>
    </source>
</evidence>
<dbReference type="AlphaFoldDB" id="A0A1I7ZN25"/>
<feature type="region of interest" description="Disordered" evidence="1">
    <location>
        <begin position="105"/>
        <end position="143"/>
    </location>
</feature>
<organism evidence="2 3">
    <name type="scientific">Steinernema glaseri</name>
    <dbReference type="NCBI Taxonomy" id="37863"/>
    <lineage>
        <taxon>Eukaryota</taxon>
        <taxon>Metazoa</taxon>
        <taxon>Ecdysozoa</taxon>
        <taxon>Nematoda</taxon>
        <taxon>Chromadorea</taxon>
        <taxon>Rhabditida</taxon>
        <taxon>Tylenchina</taxon>
        <taxon>Panagrolaimomorpha</taxon>
        <taxon>Strongyloidoidea</taxon>
        <taxon>Steinernematidae</taxon>
        <taxon>Steinernema</taxon>
    </lineage>
</organism>
<sequence length="329" mass="38121">MVRIRAQPSDEDTRLQHRIATERLKFNLEQIERKYCNERPCGVIYNVDTGKYEVDASVEDVQEALERSRQMDHSFGDAVISAPDLDENHAQGPTDLYRKMNSKFQQSIRRPERDPSVQPRRHTIGEERRSVLTPRNRPSRKSMFTMTAPKDDRALVPFKRPRLSMFAITAPVRDGNSSREELHTPDRSRDHSSTRLMITEITDEELPPQMLAITYPCTPSQGPSENASQNTRVLRSASRRVKEERSRELVTSTFAQSLYALKYTEDIVSFWSADVSLRTSTGNFEQCETVEKFEQNMRRVYARAKSRNSFMLAGYCTDEPRPRKRRAPQ</sequence>
<name>A0A1I7ZN25_9BILA</name>
<evidence type="ECO:0000313" key="3">
    <source>
        <dbReference type="WBParaSite" id="L893_g27807.t1"/>
    </source>
</evidence>
<proteinExistence type="predicted"/>
<evidence type="ECO:0000256" key="1">
    <source>
        <dbReference type="SAM" id="MobiDB-lite"/>
    </source>
</evidence>